<dbReference type="Pfam" id="PF12951">
    <property type="entry name" value="PATR"/>
    <property type="match status" value="4"/>
</dbReference>
<dbReference type="Gene3D" id="2.40.128.130">
    <property type="entry name" value="Autotransporter beta-domain"/>
    <property type="match status" value="1"/>
</dbReference>
<dbReference type="NCBIfam" id="TIGR01414">
    <property type="entry name" value="autotrans_barl"/>
    <property type="match status" value="1"/>
</dbReference>
<dbReference type="NCBIfam" id="TIGR02601">
    <property type="entry name" value="autotrns_rpt"/>
    <property type="match status" value="3"/>
</dbReference>
<feature type="region of interest" description="Disordered" evidence="2">
    <location>
        <begin position="1"/>
        <end position="35"/>
    </location>
</feature>
<dbReference type="Pfam" id="PF03797">
    <property type="entry name" value="Autotransporter"/>
    <property type="match status" value="1"/>
</dbReference>
<dbReference type="InterPro" id="IPR036709">
    <property type="entry name" value="Autotransporte_beta_dom_sf"/>
</dbReference>
<dbReference type="KEGG" id="dea:FPZ08_12950"/>
<evidence type="ECO:0000313" key="4">
    <source>
        <dbReference type="EMBL" id="QDZ11585.1"/>
    </source>
</evidence>
<protein>
    <submittedName>
        <fullName evidence="4">Autotransporter outer membrane beta-barrel domain-containing protein</fullName>
    </submittedName>
</protein>
<evidence type="ECO:0000259" key="3">
    <source>
        <dbReference type="PROSITE" id="PS51208"/>
    </source>
</evidence>
<dbReference type="OrthoDB" id="7872833at2"/>
<organism evidence="4 5">
    <name type="scientific">Devosia ginsengisoli</name>
    <dbReference type="NCBI Taxonomy" id="400770"/>
    <lineage>
        <taxon>Bacteria</taxon>
        <taxon>Pseudomonadati</taxon>
        <taxon>Pseudomonadota</taxon>
        <taxon>Alphaproteobacteria</taxon>
        <taxon>Hyphomicrobiales</taxon>
        <taxon>Devosiaceae</taxon>
        <taxon>Devosia</taxon>
    </lineage>
</organism>
<gene>
    <name evidence="4" type="ORF">FPZ08_12950</name>
</gene>
<dbReference type="InterPro" id="IPR006315">
    <property type="entry name" value="OM_autotransptr_brl_dom"/>
</dbReference>
<sequence>MLRQMCSPRDHSGRTPRSPIPRTMHPDVMGPHGQPCDWTPGQEIWTPGKVYRPRFPYYPPAQVGRRILRRHCRQIGYRLDGGTSLRSGPLAGSIMPSCLPRAGLAGVTVLALLFGATSVQAQTVIDVPAGETHTIAGTYPSGHANGGNVAATGTLRLHNGWLVNDGTLSNYGDIFEEALEFQFTNQGTLNNWGSFDGPVIINGLAGTIYNYGDLDNSYLLQNDGHIVNHGSSDLTGIINKGEIDNYGDMIINYYMTNYYVINNERNLTFNDHGVDSLYNYLSFFNKGNFTLKGAFINGKYLTNATGYIENLGRIQNNDTVTNTGTIDSHGTIQNDGTFDNQGTLNLYGSLVNTAAFDNGTNGQVFVGLGGNSGSFSGDIDNGGSLIFDRSDAAVYDGSISGAGTVRKQGSGVLAMSGDSDAFTGHVSVDSGTLLVNGSIANSTMTVGSGATLSGNGTAGDVTVLDGGILAPGSSPGQLTVAGDLVLSSGSVLNFELGPAGVVGGGVNDLTEVTGNLTLDGVLNVTDQGGFGAGVYRIFDYGGTLTDDGIAIGILPGGTVDDDIFIQTVVDKQVNLVSTAGSVLGFWDGGDIALRDNGAIDGGAGTWRADGRNWTGADGALNGPFQPNPTFAVFQNTGGVVTVDASAGAIGATGLQFAADGYVIEGDAIALQGAGGETIIRVGDGFATGAGMTATIASELSGNSTLVKNDHGALILTGNNSYTGGTTIVGGTLQLGNGGATGSIAGDVLNDGVLAFDSSDTLTFSGAISGSGAVQQIGPGTTILTEDNAYTGDTTIADGTLQLGNGGTAGSIVGDVVNDGVLVFDRANALTYAGAISGTGAIRQIGVTRTEFTGNSSGFAGTTTVEDGVLAVNGHLGGLVSVMSAGRLQGNGMVGDTVVAGTVAPGNSIGTLNVAGNILFNPNATYDVEANAAGQADRIDATGMATIEGGAVQVLAGTGNYVPTTHYTILTANGGRDGTFDTVTSNFAFLDPSLSYDPNNVYLTLTRNNIDFGRLGSTPNQIATGVGTESLGFGNPAYNAVLNLSTGQARYAFDELSGELHASARTALIEDSRFVRNLVDDRIRAASGAATTDSLGVWGQGFGSWGYTGSDGNAAHLDRSTGGFFIGADGPAFNTWRLGAVAGHSSTTFKVDDRSSSGTSNDYHVGLYGGTQWSNLAFNIGAAHTWHDISTGRIVAFPGFGDSLHGHYNAAATQVFGELGYDIQVSDFVVEPFGSFAYVNLHTSGFTEKGGPAALTSTPVNTGTTFTTLGLRASTSFSMGGTVVTAGGMLGWRHAFGDAAPLSQMQFASGDMFAIGGVPITRDAAAVEADFDFTLSPAATLGMSYGGQFGPNLSDQSFKANFNVKF</sequence>
<dbReference type="EMBL" id="CP042304">
    <property type="protein sequence ID" value="QDZ11585.1"/>
    <property type="molecule type" value="Genomic_DNA"/>
</dbReference>
<keyword evidence="1" id="KW-0732">Signal</keyword>
<dbReference type="InterPro" id="IPR012332">
    <property type="entry name" value="Autotransporter_pectin_lyase_C"/>
</dbReference>
<dbReference type="Proteomes" id="UP000315364">
    <property type="component" value="Chromosome"/>
</dbReference>
<dbReference type="InterPro" id="IPR013425">
    <property type="entry name" value="Autotrns_rpt"/>
</dbReference>
<evidence type="ECO:0000256" key="2">
    <source>
        <dbReference type="SAM" id="MobiDB-lite"/>
    </source>
</evidence>
<accession>A0A5B8LVG1</accession>
<reference evidence="4 5" key="1">
    <citation type="submission" date="2019-07" db="EMBL/GenBank/DDBJ databases">
        <title>Full genome sequence of Devosia sp. Gsoil 520.</title>
        <authorList>
            <person name="Im W.-T."/>
        </authorList>
    </citation>
    <scope>NUCLEOTIDE SEQUENCE [LARGE SCALE GENOMIC DNA]</scope>
    <source>
        <strain evidence="4 5">Gsoil 520</strain>
    </source>
</reference>
<dbReference type="GO" id="GO:0019867">
    <property type="term" value="C:outer membrane"/>
    <property type="evidence" value="ECO:0007669"/>
    <property type="project" value="InterPro"/>
</dbReference>
<evidence type="ECO:0000256" key="1">
    <source>
        <dbReference type="ARBA" id="ARBA00022729"/>
    </source>
</evidence>
<feature type="domain" description="Autotransporter" evidence="3">
    <location>
        <begin position="1089"/>
        <end position="1365"/>
    </location>
</feature>
<proteinExistence type="predicted"/>
<dbReference type="SUPFAM" id="SSF103515">
    <property type="entry name" value="Autotransporter"/>
    <property type="match status" value="1"/>
</dbReference>
<keyword evidence="5" id="KW-1185">Reference proteome</keyword>
<dbReference type="SUPFAM" id="SSF51126">
    <property type="entry name" value="Pectin lyase-like"/>
    <property type="match status" value="3"/>
</dbReference>
<dbReference type="Gene3D" id="2.160.20.20">
    <property type="match status" value="1"/>
</dbReference>
<name>A0A5B8LVG1_9HYPH</name>
<dbReference type="SMART" id="SM00869">
    <property type="entry name" value="Autotransporter"/>
    <property type="match status" value="1"/>
</dbReference>
<evidence type="ECO:0000313" key="5">
    <source>
        <dbReference type="Proteomes" id="UP000315364"/>
    </source>
</evidence>
<dbReference type="PROSITE" id="PS51208">
    <property type="entry name" value="AUTOTRANSPORTER"/>
    <property type="match status" value="1"/>
</dbReference>
<dbReference type="InterPro" id="IPR011050">
    <property type="entry name" value="Pectin_lyase_fold/virulence"/>
</dbReference>
<dbReference type="InterPro" id="IPR005546">
    <property type="entry name" value="Autotransporte_beta"/>
</dbReference>